<dbReference type="Proteomes" id="UP001516464">
    <property type="component" value="Unassembled WGS sequence"/>
</dbReference>
<evidence type="ECO:0000313" key="1">
    <source>
        <dbReference type="EMBL" id="KAF7683519.1"/>
    </source>
</evidence>
<proteinExistence type="predicted"/>
<sequence length="689" mass="81461">MINKIYKFLGLSTDNHISSLICLKKFLDLPNKYTTSDILRFYLSHPHRNKKIICDQKEILSLTEIFFNSPLKEIFYSNQNTLLCEPEGLEIILSGSIDISQLDFEFRSMLLVTAINLLSRKGDDYSSHIHQFISDYIDDAALLKIDLNPITILPFINKSTAAHFAKLMSYEFKYFLEFKALIDKLEDPEYRAIALKYIKSQHIMNTACAILAINLGIRSPLELRRVDYDMILKLVCTSCMFEFCKFQPFFRRGLIEFMLQANYSQAFQYITEDCVIPFRVFYDSVKNETDNECMKDDFNDGNKEETLKKRIKKTNSKYREAIDLFYKYLVKKKKASLDDVNTILAYKLFDNKILEFLITNECDYGLLCVNEVINLNLEKECYFRKLFVKYLNEFYNMKIIPNAKDLREIYLSLEYGKNIINGCYEINDKMSKILLTTNEVLKCFCQDELNILFDHFFYSRNLNELVNILLLLKKCKKRVAERIEELVDDVTKLIVLSKIEGEIIEKEKYLSLSKSDKNHLFSKCDDLYNFRLGIYESIDNIRLFYFKINSHLSVIEEYLFLYEENINIEFVLPFFEELYKSEYDYVTISKYLNKTLELLLRNKSVMVDKIQLFVINGQNFYLSRILKDEFFVKEMLYIAQEFLKYSLLVLKLNDRNLKLRNGLENIIISLKPYADIYGEILLIKTVKSS</sequence>
<comment type="caution">
    <text evidence="1">The sequence shown here is derived from an EMBL/GenBank/DDBJ whole genome shotgun (WGS) entry which is preliminary data.</text>
</comment>
<dbReference type="EMBL" id="SBIQ01000078">
    <property type="protein sequence ID" value="KAF7683519.1"/>
    <property type="molecule type" value="Genomic_DNA"/>
</dbReference>
<name>A0ABQ7HZA4_9MICR</name>
<evidence type="ECO:0000313" key="2">
    <source>
        <dbReference type="Proteomes" id="UP001516464"/>
    </source>
</evidence>
<accession>A0ABQ7HZA4</accession>
<keyword evidence="2" id="KW-1185">Reference proteome</keyword>
<protein>
    <submittedName>
        <fullName evidence="1">Uncharacterized protein</fullName>
    </submittedName>
</protein>
<gene>
    <name evidence="1" type="ORF">TCON_1266</name>
</gene>
<organism evidence="1 2">
    <name type="scientific">Astathelohania contejeani</name>
    <dbReference type="NCBI Taxonomy" id="164912"/>
    <lineage>
        <taxon>Eukaryota</taxon>
        <taxon>Fungi</taxon>
        <taxon>Fungi incertae sedis</taxon>
        <taxon>Microsporidia</taxon>
        <taxon>Astathelohaniidae</taxon>
        <taxon>Astathelohania</taxon>
    </lineage>
</organism>
<reference evidence="1 2" key="1">
    <citation type="submission" date="2019-01" db="EMBL/GenBank/DDBJ databases">
        <title>Genomes sequencing and comparative genomics of infectious freshwater microsporidia, Cucumispora dikerogammari and Thelohania contejeani.</title>
        <authorList>
            <person name="Cormier A."/>
            <person name="Giraud I."/>
            <person name="Wattier R."/>
            <person name="Teixeira M."/>
            <person name="Grandjean F."/>
            <person name="Rigaud T."/>
            <person name="Cordaux R."/>
        </authorList>
    </citation>
    <scope>NUCLEOTIDE SEQUENCE [LARGE SCALE GENOMIC DNA]</scope>
    <source>
        <strain evidence="1">T1</strain>
        <tissue evidence="1">Spores</tissue>
    </source>
</reference>